<dbReference type="EMBL" id="CP016199">
    <property type="protein sequence ID" value="ASS37169.1"/>
    <property type="molecule type" value="Genomic_DNA"/>
</dbReference>
<proteinExistence type="predicted"/>
<protein>
    <recommendedName>
        <fullName evidence="7">Prealbumin-like fold domain-containing protein</fullName>
    </recommendedName>
</protein>
<dbReference type="OrthoDB" id="2295014at2"/>
<keyword evidence="2" id="KW-0732">Signal</keyword>
<keyword evidence="1" id="KW-0472">Membrane</keyword>
<feature type="transmembrane region" description="Helical" evidence="1">
    <location>
        <begin position="1015"/>
        <end position="1035"/>
    </location>
</feature>
<reference evidence="6" key="1">
    <citation type="submission" date="2016-05" db="EMBL/GenBank/DDBJ databases">
        <authorList>
            <person name="Holder M.E."/>
            <person name="Ajami N.J."/>
            <person name="Petrosino J.F."/>
        </authorList>
    </citation>
    <scope>NUCLEOTIDE SEQUENCE [LARGE SCALE GENOMIC DNA]</scope>
    <source>
        <strain evidence="6">ATCC 700696</strain>
    </source>
</reference>
<evidence type="ECO:0000259" key="3">
    <source>
        <dbReference type="Pfam" id="PF17802"/>
    </source>
</evidence>
<dbReference type="NCBIfam" id="NF033903">
    <property type="entry name" value="VaFE_rpt"/>
    <property type="match status" value="3"/>
</dbReference>
<accession>A0A223AQD6</accession>
<keyword evidence="6" id="KW-1185">Reference proteome</keyword>
<dbReference type="RefSeq" id="WP_094233385.1">
    <property type="nucleotide sequence ID" value="NZ_CP016199.1"/>
</dbReference>
<sequence>MNIKRICNCIVSMLCIVMLLGTSQVFALSSGKAPDGSVNIIPPDTAARLQLKVTGSGAKLSVVKSGSSGSINLSNGEPFARSARTGDEYQVNYKVDTGMNLEVTSLDGGKNASVYGDVDMKGDSASRFANKSSEGKFTIKLTGGHANFTIKVVNANEVISGADSSNNESDDNARSAESNIVMEGKFDNEAGRRGSVQNTNTLERIPESASYDNVSRRMTMSAGAAMPRSASSVRAMAVSAAAEPTRGTVTWHKQYKDNNRNHASIFKINIGGIIHDAVCADGKNFKTAEAGQAVTLAKQASDSLFSKFAYLASTDKWQKSNYSEKEYYFALVCAARRVNGRPAYERVNSRPLINRMMQDAKAYKGKIPENFKSYLAYPTNGTQMMLTWGIKPYGKIEVVKSIGNNIKIAGECKGTYSLAGAVYTVYDEAGTAVGKLTTDEKGRTGTLEVKPGKYTIKETTAPVGYELDKTVYKVESKAETTSTVQSYDSPVFAPVKIFLEKKASGDSYMNPSDMAGAEFEVKYYDTIGPVENAKAVRTWKLRTTKDASGKYTAELRDKNLVKGSDPLFITEQGDAVLPRGTVTIRETKAPVGYLLDKTVYTKKINGDGAGAAVYFNSGVPSSHVNNPAIPKIGTKAMDVATEDSIAMYGPKTKVKDVVSFSNLYEGETYTLEGVLMDKSTGRPIEQNGNKITSQKEFTVTAQNSTISDSVASGEVGLELTFDTTKLAGKNTVVFETLKYKGKEIANHRDISDDNQTLRHPEIKTQAHSVESGTNTGAPSKEEKIIDKVKYKNLIIGKKYKVTGVLMDKEKNKPFLDKDNKEITAEKEFTAEKADGEIELEFRYDSSLRQDKVTVVFETLTYRNVPVAVHADINDSAQSIYYPAIGTKITGKGGAKVISKAKNVSLVDTVKYENLISGRSYTVKGVLMDKKTGKPYEEDGKAVTGSTTFKSEGNGTAPVSFKLNTSKIAGKELVAYEKVYDEKGQLVATHEDINNRDQTIRIAQPTIPRTGDSSLLYMYLGLFLASFITLASLTAIKRCVRL</sequence>
<evidence type="ECO:0000256" key="2">
    <source>
        <dbReference type="SAM" id="SignalP"/>
    </source>
</evidence>
<feature type="domain" description="T-Q ester bond containing" evidence="4">
    <location>
        <begin position="882"/>
        <end position="1000"/>
    </location>
</feature>
<feature type="chain" id="PRO_5012013601" description="Prealbumin-like fold domain-containing protein" evidence="2">
    <location>
        <begin position="28"/>
        <end position="1041"/>
    </location>
</feature>
<evidence type="ECO:0000313" key="5">
    <source>
        <dbReference type="EMBL" id="ASS37169.1"/>
    </source>
</evidence>
<feature type="domain" description="SpaA-like prealbumin fold" evidence="3">
    <location>
        <begin position="415"/>
        <end position="486"/>
    </location>
</feature>
<evidence type="ECO:0000256" key="1">
    <source>
        <dbReference type="SAM" id="Phobius"/>
    </source>
</evidence>
<evidence type="ECO:0000259" key="4">
    <source>
        <dbReference type="Pfam" id="PF18202"/>
    </source>
</evidence>
<feature type="signal peptide" evidence="2">
    <location>
        <begin position="1"/>
        <end position="27"/>
    </location>
</feature>
<dbReference type="InterPro" id="IPR041033">
    <property type="entry name" value="SpaA_PFL_dom_1"/>
</dbReference>
<dbReference type="Pfam" id="PF18202">
    <property type="entry name" value="TQ"/>
    <property type="match status" value="3"/>
</dbReference>
<evidence type="ECO:0008006" key="7">
    <source>
        <dbReference type="Google" id="ProtNLM"/>
    </source>
</evidence>
<gene>
    <name evidence="5" type="ORF">AXF17_00870</name>
</gene>
<dbReference type="AlphaFoldDB" id="A0A223AQD6"/>
<dbReference type="InterPro" id="IPR041100">
    <property type="entry name" value="TQ"/>
</dbReference>
<keyword evidence="1" id="KW-1133">Transmembrane helix</keyword>
<dbReference type="Gene3D" id="2.60.40.10">
    <property type="entry name" value="Immunoglobulins"/>
    <property type="match status" value="2"/>
</dbReference>
<dbReference type="Pfam" id="PF17802">
    <property type="entry name" value="SpaA"/>
    <property type="match status" value="1"/>
</dbReference>
<name>A0A223AQD6_9FIRM</name>
<feature type="domain" description="T-Q ester bond containing" evidence="4">
    <location>
        <begin position="630"/>
        <end position="758"/>
    </location>
</feature>
<dbReference type="Gene3D" id="2.60.40.3930">
    <property type="match status" value="3"/>
</dbReference>
<evidence type="ECO:0000313" key="6">
    <source>
        <dbReference type="Proteomes" id="UP000214689"/>
    </source>
</evidence>
<keyword evidence="1" id="KW-0812">Transmembrane</keyword>
<dbReference type="InterPro" id="IPR013783">
    <property type="entry name" value="Ig-like_fold"/>
</dbReference>
<feature type="domain" description="T-Q ester bond containing" evidence="4">
    <location>
        <begin position="760"/>
        <end position="880"/>
    </location>
</feature>
<organism evidence="5 6">
    <name type="scientific">Mogibacterium pumilum</name>
    <dbReference type="NCBI Taxonomy" id="86332"/>
    <lineage>
        <taxon>Bacteria</taxon>
        <taxon>Bacillati</taxon>
        <taxon>Bacillota</taxon>
        <taxon>Clostridia</taxon>
        <taxon>Peptostreptococcales</taxon>
        <taxon>Anaerovoracaceae</taxon>
        <taxon>Mogibacterium</taxon>
    </lineage>
</organism>
<dbReference type="Proteomes" id="UP000214689">
    <property type="component" value="Chromosome"/>
</dbReference>